<sequence>MGRKGCNQSPIALDSIGLTDGLANGSPAHSTDLGCVFLRVGVLLHAFLFASGIHTTRPLSSQNVLLLARTLNHLDRLVMPSDFLNYHSGHGTLAFWSHDHLSSRQKSMISWSRSEGRRDVVWPMRFILNLIGLIHEVLDREKGYRRIHKVLNREKGYWFWMQPRGCNSVDEPKWMQPLVCNSVDEEPE</sequence>
<evidence type="ECO:0000313" key="2">
    <source>
        <dbReference type="Proteomes" id="UP000712281"/>
    </source>
</evidence>
<protein>
    <submittedName>
        <fullName evidence="1">Uncharacterized protein</fullName>
    </submittedName>
</protein>
<dbReference type="Proteomes" id="UP000712281">
    <property type="component" value="Unassembled WGS sequence"/>
</dbReference>
<proteinExistence type="predicted"/>
<accession>A0A8S9LLY5</accession>
<comment type="caution">
    <text evidence="1">The sequence shown here is derived from an EMBL/GenBank/DDBJ whole genome shotgun (WGS) entry which is preliminary data.</text>
</comment>
<reference evidence="1" key="1">
    <citation type="submission" date="2019-12" db="EMBL/GenBank/DDBJ databases">
        <title>Genome sequencing and annotation of Brassica cretica.</title>
        <authorList>
            <person name="Studholme D.J."/>
            <person name="Sarris P.F."/>
        </authorList>
    </citation>
    <scope>NUCLEOTIDE SEQUENCE</scope>
    <source>
        <strain evidence="1">PFS-001/15</strain>
        <tissue evidence="1">Leaf</tissue>
    </source>
</reference>
<organism evidence="1 2">
    <name type="scientific">Brassica cretica</name>
    <name type="common">Mustard</name>
    <dbReference type="NCBI Taxonomy" id="69181"/>
    <lineage>
        <taxon>Eukaryota</taxon>
        <taxon>Viridiplantae</taxon>
        <taxon>Streptophyta</taxon>
        <taxon>Embryophyta</taxon>
        <taxon>Tracheophyta</taxon>
        <taxon>Spermatophyta</taxon>
        <taxon>Magnoliopsida</taxon>
        <taxon>eudicotyledons</taxon>
        <taxon>Gunneridae</taxon>
        <taxon>Pentapetalae</taxon>
        <taxon>rosids</taxon>
        <taxon>malvids</taxon>
        <taxon>Brassicales</taxon>
        <taxon>Brassicaceae</taxon>
        <taxon>Brassiceae</taxon>
        <taxon>Brassica</taxon>
    </lineage>
</organism>
<dbReference type="EMBL" id="QGKW02000276">
    <property type="protein sequence ID" value="KAF2606961.1"/>
    <property type="molecule type" value="Genomic_DNA"/>
</dbReference>
<evidence type="ECO:0000313" key="1">
    <source>
        <dbReference type="EMBL" id="KAF2606961.1"/>
    </source>
</evidence>
<gene>
    <name evidence="1" type="ORF">F2Q68_00044528</name>
</gene>
<name>A0A8S9LLY5_BRACR</name>
<dbReference type="AlphaFoldDB" id="A0A8S9LLY5"/>